<sequence>MSHWGQQALDLEGTWTQLRTGIDQIMNRLEEGTTRARYMELYTPSSLPKLSDPFSLFFWFFYYPTKEDLYLMSPVVRSLTSSAPTIAVRSTVSSSPMSAYFFLSVPRALERRDDESDSADRREARREAKRRAAAAKRAKTRKASHTSSSQATATANSTVTASNSTVTASTAASSSPNAATASISASSSSSAATPTITQIILQPDSINDPFFTVTATTATPSATPTMGIMGMSDSDSDDTSAADNSTAAMTSMVGSAARIASGAHPIIASSSDDESSGFEGYSTPQKAGLIGGVGTALLVVAGAVAMFVRYKSRGRAGKPARNSTAPTLPKGYMGPALERFSWAPSIEAPPLAAAALPADSRQSAIWDSPPALMQDPRVSVFTLSSLAQVASTPAPPLPPTHNQTPPPPATDLSALRGSALLRGSAIRDSTCSRMSTDCTYIAHYEWTPEREDELSVTASDMITVFEVYADGWCIGRNSRTGASGSFPLSCLRGEKRPAPAYGSADGGDDEEDDRSVSDVGSVHRCGSEIGAPAVARARRDSLATSSITGDFRPQLPPAVPSLSRVPRSSLYSTPNWGTMNANYKFPPEI</sequence>
<evidence type="ECO:0000256" key="4">
    <source>
        <dbReference type="SAM" id="Phobius"/>
    </source>
</evidence>
<feature type="region of interest" description="Disordered" evidence="3">
    <location>
        <begin position="545"/>
        <end position="573"/>
    </location>
</feature>
<dbReference type="OrthoDB" id="5340910at2759"/>
<dbReference type="PROSITE" id="PS50002">
    <property type="entry name" value="SH3"/>
    <property type="match status" value="1"/>
</dbReference>
<evidence type="ECO:0000313" key="6">
    <source>
        <dbReference type="EMBL" id="RKO91624.1"/>
    </source>
</evidence>
<dbReference type="InterPro" id="IPR036028">
    <property type="entry name" value="SH3-like_dom_sf"/>
</dbReference>
<keyword evidence="7" id="KW-1185">Reference proteome</keyword>
<feature type="region of interest" description="Disordered" evidence="3">
    <location>
        <begin position="497"/>
        <end position="524"/>
    </location>
</feature>
<feature type="domain" description="SH3" evidence="5">
    <location>
        <begin position="435"/>
        <end position="496"/>
    </location>
</feature>
<organism evidence="6 7">
    <name type="scientific">Blyttiomyces helicus</name>
    <dbReference type="NCBI Taxonomy" id="388810"/>
    <lineage>
        <taxon>Eukaryota</taxon>
        <taxon>Fungi</taxon>
        <taxon>Fungi incertae sedis</taxon>
        <taxon>Chytridiomycota</taxon>
        <taxon>Chytridiomycota incertae sedis</taxon>
        <taxon>Chytridiomycetes</taxon>
        <taxon>Chytridiomycetes incertae sedis</taxon>
        <taxon>Blyttiomyces</taxon>
    </lineage>
</organism>
<name>A0A4P9WG22_9FUNG</name>
<dbReference type="SMART" id="SM00326">
    <property type="entry name" value="SH3"/>
    <property type="match status" value="1"/>
</dbReference>
<dbReference type="Proteomes" id="UP000269721">
    <property type="component" value="Unassembled WGS sequence"/>
</dbReference>
<proteinExistence type="predicted"/>
<evidence type="ECO:0000313" key="7">
    <source>
        <dbReference type="Proteomes" id="UP000269721"/>
    </source>
</evidence>
<evidence type="ECO:0000256" key="3">
    <source>
        <dbReference type="SAM" id="MobiDB-lite"/>
    </source>
</evidence>
<protein>
    <recommendedName>
        <fullName evidence="5">SH3 domain-containing protein</fullName>
    </recommendedName>
</protein>
<evidence type="ECO:0000259" key="5">
    <source>
        <dbReference type="PROSITE" id="PS50002"/>
    </source>
</evidence>
<keyword evidence="4" id="KW-1133">Transmembrane helix</keyword>
<accession>A0A4P9WG22</accession>
<reference evidence="7" key="1">
    <citation type="journal article" date="2018" name="Nat. Microbiol.">
        <title>Leveraging single-cell genomics to expand the fungal tree of life.</title>
        <authorList>
            <person name="Ahrendt S.R."/>
            <person name="Quandt C.A."/>
            <person name="Ciobanu D."/>
            <person name="Clum A."/>
            <person name="Salamov A."/>
            <person name="Andreopoulos B."/>
            <person name="Cheng J.F."/>
            <person name="Woyke T."/>
            <person name="Pelin A."/>
            <person name="Henrissat B."/>
            <person name="Reynolds N.K."/>
            <person name="Benny G.L."/>
            <person name="Smith M.E."/>
            <person name="James T.Y."/>
            <person name="Grigoriev I.V."/>
        </authorList>
    </citation>
    <scope>NUCLEOTIDE SEQUENCE [LARGE SCALE GENOMIC DNA]</scope>
</reference>
<feature type="compositionally biased region" description="Low complexity" evidence="3">
    <location>
        <begin position="145"/>
        <end position="162"/>
    </location>
</feature>
<feature type="region of interest" description="Disordered" evidence="3">
    <location>
        <begin position="112"/>
        <end position="162"/>
    </location>
</feature>
<feature type="compositionally biased region" description="Basic and acidic residues" evidence="3">
    <location>
        <begin position="112"/>
        <end position="126"/>
    </location>
</feature>
<dbReference type="AlphaFoldDB" id="A0A4P9WG22"/>
<evidence type="ECO:0000256" key="2">
    <source>
        <dbReference type="PROSITE-ProRule" id="PRU00192"/>
    </source>
</evidence>
<dbReference type="SUPFAM" id="SSF50044">
    <property type="entry name" value="SH3-domain"/>
    <property type="match status" value="1"/>
</dbReference>
<dbReference type="Gene3D" id="2.30.30.40">
    <property type="entry name" value="SH3 Domains"/>
    <property type="match status" value="1"/>
</dbReference>
<keyword evidence="1 2" id="KW-0728">SH3 domain</keyword>
<dbReference type="EMBL" id="KZ994980">
    <property type="protein sequence ID" value="RKO91624.1"/>
    <property type="molecule type" value="Genomic_DNA"/>
</dbReference>
<keyword evidence="4" id="KW-0472">Membrane</keyword>
<feature type="region of interest" description="Disordered" evidence="3">
    <location>
        <begin position="169"/>
        <end position="188"/>
    </location>
</feature>
<keyword evidence="4" id="KW-0812">Transmembrane</keyword>
<feature type="region of interest" description="Disordered" evidence="3">
    <location>
        <begin position="391"/>
        <end position="413"/>
    </location>
</feature>
<feature type="compositionally biased region" description="Basic residues" evidence="3">
    <location>
        <begin position="127"/>
        <end position="144"/>
    </location>
</feature>
<feature type="compositionally biased region" description="Pro residues" evidence="3">
    <location>
        <begin position="393"/>
        <end position="409"/>
    </location>
</feature>
<evidence type="ECO:0000256" key="1">
    <source>
        <dbReference type="ARBA" id="ARBA00022443"/>
    </source>
</evidence>
<dbReference type="InterPro" id="IPR001452">
    <property type="entry name" value="SH3_domain"/>
</dbReference>
<gene>
    <name evidence="6" type="ORF">BDK51DRAFT_30824</name>
</gene>
<dbReference type="Pfam" id="PF00018">
    <property type="entry name" value="SH3_1"/>
    <property type="match status" value="1"/>
</dbReference>
<feature type="transmembrane region" description="Helical" evidence="4">
    <location>
        <begin position="287"/>
        <end position="308"/>
    </location>
</feature>